<dbReference type="InterPro" id="IPR021533">
    <property type="entry name" value="PepSY-like"/>
</dbReference>
<protein>
    <submittedName>
        <fullName evidence="2">PepSY-like domain-containing protein</fullName>
    </submittedName>
</protein>
<evidence type="ECO:0000313" key="3">
    <source>
        <dbReference type="Proteomes" id="UP000681610"/>
    </source>
</evidence>
<sequence>MRKIVLLIGALALLQSCGPSLPKPANEFIKTYFPQAKVQEVEKEDHNGGFEAKLSDKTEIKFDQAGNWTEVDGEDGNTIPTGFFPQSIDDYVRQKGFLIEGIKKTNTGYKVDLIGSHTDLYFNHNGDLIGNY</sequence>
<dbReference type="Pfam" id="PF11396">
    <property type="entry name" value="PepSY_like"/>
    <property type="match status" value="1"/>
</dbReference>
<dbReference type="PROSITE" id="PS51257">
    <property type="entry name" value="PROKAR_LIPOPROTEIN"/>
    <property type="match status" value="1"/>
</dbReference>
<feature type="domain" description="Putative beta-lactamase-inhibitor-like PepSY-like" evidence="1">
    <location>
        <begin position="50"/>
        <end position="129"/>
    </location>
</feature>
<comment type="caution">
    <text evidence="2">The sequence shown here is derived from an EMBL/GenBank/DDBJ whole genome shotgun (WGS) entry which is preliminary data.</text>
</comment>
<dbReference type="SUPFAM" id="SSF160574">
    <property type="entry name" value="BT0923-like"/>
    <property type="match status" value="1"/>
</dbReference>
<organism evidence="2 3">
    <name type="scientific">Capnocytophaga bilenii</name>
    <dbReference type="NCBI Taxonomy" id="2819369"/>
    <lineage>
        <taxon>Bacteria</taxon>
        <taxon>Pseudomonadati</taxon>
        <taxon>Bacteroidota</taxon>
        <taxon>Flavobacteriia</taxon>
        <taxon>Flavobacteriales</taxon>
        <taxon>Flavobacteriaceae</taxon>
        <taxon>Capnocytophaga</taxon>
    </lineage>
</organism>
<proteinExistence type="predicted"/>
<reference evidence="2 3" key="1">
    <citation type="submission" date="2021-03" db="EMBL/GenBank/DDBJ databases">
        <title>Isolation and description of Capnocytophaga bilenii sp. nov., a novel Capnocytophaga species, isolated from a gingivitis subject.</title>
        <authorList>
            <person name="Antezack A."/>
            <person name="Monnet-Corti V."/>
            <person name="La Scola B."/>
        </authorList>
    </citation>
    <scope>NUCLEOTIDE SEQUENCE [LARGE SCALE GENOMIC DNA]</scope>
    <source>
        <strain evidence="2 3">Marseille-Q4570</strain>
    </source>
</reference>
<accession>A0ABS3PXI3</accession>
<dbReference type="RefSeq" id="WP_208058610.1">
    <property type="nucleotide sequence ID" value="NZ_JAGDYP010000004.1"/>
</dbReference>
<dbReference type="Gene3D" id="3.40.1420.30">
    <property type="match status" value="1"/>
</dbReference>
<evidence type="ECO:0000313" key="2">
    <source>
        <dbReference type="EMBL" id="MBO1884054.1"/>
    </source>
</evidence>
<gene>
    <name evidence="2" type="ORF">J4N46_06420</name>
</gene>
<dbReference type="Proteomes" id="UP000681610">
    <property type="component" value="Unassembled WGS sequence"/>
</dbReference>
<keyword evidence="3" id="KW-1185">Reference proteome</keyword>
<name>A0ABS3PXI3_9FLAO</name>
<evidence type="ECO:0000259" key="1">
    <source>
        <dbReference type="Pfam" id="PF11396"/>
    </source>
</evidence>
<dbReference type="EMBL" id="JAGDYP010000004">
    <property type="protein sequence ID" value="MBO1884054.1"/>
    <property type="molecule type" value="Genomic_DNA"/>
</dbReference>